<accession>A0A9X3NCR1</accession>
<name>A0A9X3NCR1_9ACTN</name>
<evidence type="ECO:0000313" key="5">
    <source>
        <dbReference type="Proteomes" id="UP001147653"/>
    </source>
</evidence>
<comment type="caution">
    <text evidence="4">The sequence shown here is derived from an EMBL/GenBank/DDBJ whole genome shotgun (WGS) entry which is preliminary data.</text>
</comment>
<dbReference type="SUPFAM" id="SSF52091">
    <property type="entry name" value="SpoIIaa-like"/>
    <property type="match status" value="1"/>
</dbReference>
<dbReference type="PANTHER" id="PTHR33495">
    <property type="entry name" value="ANTI-SIGMA FACTOR ANTAGONIST TM_1081-RELATED-RELATED"/>
    <property type="match status" value="1"/>
</dbReference>
<dbReference type="RefSeq" id="WP_270028460.1">
    <property type="nucleotide sequence ID" value="NZ_JAPDDP010000066.1"/>
</dbReference>
<evidence type="ECO:0000313" key="4">
    <source>
        <dbReference type="EMBL" id="MDA0184043.1"/>
    </source>
</evidence>
<protein>
    <recommendedName>
        <fullName evidence="2">Anti-sigma factor antagonist</fullName>
    </recommendedName>
</protein>
<feature type="domain" description="STAS" evidence="3">
    <location>
        <begin position="12"/>
        <end position="122"/>
    </location>
</feature>
<sequence length="127" mass="13495">MFLASDDVATRLRLIEHRVEGVSVLEVNGELDLYTAPLLCTQIGAKVDGPSSRLLIDLSHLQFCDSTGLRALVGAVREVRVAAGRVAMVRPARPGAARAFEIAGAAEFLPLVKDVDTGLSALADRRG</sequence>
<dbReference type="Pfam" id="PF01740">
    <property type="entry name" value="STAS"/>
    <property type="match status" value="1"/>
</dbReference>
<dbReference type="CDD" id="cd07043">
    <property type="entry name" value="STAS_anti-anti-sigma_factors"/>
    <property type="match status" value="1"/>
</dbReference>
<dbReference type="NCBIfam" id="TIGR00377">
    <property type="entry name" value="ant_ant_sig"/>
    <property type="match status" value="1"/>
</dbReference>
<proteinExistence type="inferred from homology"/>
<evidence type="ECO:0000259" key="3">
    <source>
        <dbReference type="PROSITE" id="PS50801"/>
    </source>
</evidence>
<comment type="similarity">
    <text evidence="1 2">Belongs to the anti-sigma-factor antagonist family.</text>
</comment>
<dbReference type="AlphaFoldDB" id="A0A9X3NCR1"/>
<dbReference type="PANTHER" id="PTHR33495:SF2">
    <property type="entry name" value="ANTI-SIGMA FACTOR ANTAGONIST TM_1081-RELATED"/>
    <property type="match status" value="1"/>
</dbReference>
<dbReference type="InterPro" id="IPR002645">
    <property type="entry name" value="STAS_dom"/>
</dbReference>
<organism evidence="4 5">
    <name type="scientific">Solirubrobacter phytolaccae</name>
    <dbReference type="NCBI Taxonomy" id="1404360"/>
    <lineage>
        <taxon>Bacteria</taxon>
        <taxon>Bacillati</taxon>
        <taxon>Actinomycetota</taxon>
        <taxon>Thermoleophilia</taxon>
        <taxon>Solirubrobacterales</taxon>
        <taxon>Solirubrobacteraceae</taxon>
        <taxon>Solirubrobacter</taxon>
    </lineage>
</organism>
<dbReference type="EMBL" id="JAPDDP010000066">
    <property type="protein sequence ID" value="MDA0184043.1"/>
    <property type="molecule type" value="Genomic_DNA"/>
</dbReference>
<dbReference type="Gene3D" id="3.30.750.24">
    <property type="entry name" value="STAS domain"/>
    <property type="match status" value="1"/>
</dbReference>
<evidence type="ECO:0000256" key="1">
    <source>
        <dbReference type="ARBA" id="ARBA00009013"/>
    </source>
</evidence>
<dbReference type="GO" id="GO:0043856">
    <property type="term" value="F:anti-sigma factor antagonist activity"/>
    <property type="evidence" value="ECO:0007669"/>
    <property type="project" value="InterPro"/>
</dbReference>
<keyword evidence="5" id="KW-1185">Reference proteome</keyword>
<dbReference type="Proteomes" id="UP001147653">
    <property type="component" value="Unassembled WGS sequence"/>
</dbReference>
<dbReference type="InterPro" id="IPR003658">
    <property type="entry name" value="Anti-sigma_ant"/>
</dbReference>
<evidence type="ECO:0000256" key="2">
    <source>
        <dbReference type="RuleBase" id="RU003749"/>
    </source>
</evidence>
<dbReference type="InterPro" id="IPR036513">
    <property type="entry name" value="STAS_dom_sf"/>
</dbReference>
<gene>
    <name evidence="4" type="ORF">OJ997_27290</name>
</gene>
<reference evidence="4" key="1">
    <citation type="submission" date="2022-10" db="EMBL/GenBank/DDBJ databases">
        <title>The WGS of Solirubrobacter phytolaccae KCTC 29190.</title>
        <authorList>
            <person name="Jiang Z."/>
        </authorList>
    </citation>
    <scope>NUCLEOTIDE SEQUENCE</scope>
    <source>
        <strain evidence="4">KCTC 29190</strain>
    </source>
</reference>
<dbReference type="PROSITE" id="PS50801">
    <property type="entry name" value="STAS"/>
    <property type="match status" value="1"/>
</dbReference>